<evidence type="ECO:0000256" key="3">
    <source>
        <dbReference type="ARBA" id="ARBA00003838"/>
    </source>
</evidence>
<evidence type="ECO:0000256" key="11">
    <source>
        <dbReference type="ARBA" id="ARBA00023002"/>
    </source>
</evidence>
<evidence type="ECO:0000259" key="18">
    <source>
        <dbReference type="PROSITE" id="PS51384"/>
    </source>
</evidence>
<evidence type="ECO:0000256" key="16">
    <source>
        <dbReference type="PIRSR" id="PIRSR000233-1"/>
    </source>
</evidence>
<evidence type="ECO:0000256" key="13">
    <source>
        <dbReference type="ARBA" id="ARBA00023063"/>
    </source>
</evidence>
<feature type="domain" description="Cytochrome b5 heme-binding" evidence="17">
    <location>
        <begin position="507"/>
        <end position="582"/>
    </location>
</feature>
<evidence type="ECO:0000256" key="12">
    <source>
        <dbReference type="ARBA" id="ARBA00023004"/>
    </source>
</evidence>
<dbReference type="GO" id="GO:0006790">
    <property type="term" value="P:sulfur compound metabolic process"/>
    <property type="evidence" value="ECO:0007669"/>
    <property type="project" value="TreeGrafter"/>
</dbReference>
<keyword evidence="11" id="KW-0560">Oxidoreductase</keyword>
<evidence type="ECO:0000256" key="15">
    <source>
        <dbReference type="PIRNR" id="PIRNR000233"/>
    </source>
</evidence>
<evidence type="ECO:0000256" key="9">
    <source>
        <dbReference type="ARBA" id="ARBA00022723"/>
    </source>
</evidence>
<dbReference type="PRINTS" id="PR00363">
    <property type="entry name" value="CYTOCHROMEB5"/>
</dbReference>
<dbReference type="InterPro" id="IPR039261">
    <property type="entry name" value="FNR_nucleotide-bd"/>
</dbReference>
<dbReference type="CDD" id="cd06183">
    <property type="entry name" value="cyt_b5_reduct_like"/>
    <property type="match status" value="1"/>
</dbReference>
<dbReference type="InterPro" id="IPR001199">
    <property type="entry name" value="Cyt_B5-like_heme/steroid-bd"/>
</dbReference>
<dbReference type="InterPro" id="IPR014756">
    <property type="entry name" value="Ig_E-set"/>
</dbReference>
<dbReference type="PROSITE" id="PS00191">
    <property type="entry name" value="CYTOCHROME_B5_1"/>
    <property type="match status" value="1"/>
</dbReference>
<evidence type="ECO:0000256" key="1">
    <source>
        <dbReference type="ARBA" id="ARBA00001971"/>
    </source>
</evidence>
<dbReference type="GO" id="GO:0008482">
    <property type="term" value="F:sulfite oxidase activity"/>
    <property type="evidence" value="ECO:0007669"/>
    <property type="project" value="TreeGrafter"/>
</dbReference>
<evidence type="ECO:0000259" key="17">
    <source>
        <dbReference type="PROSITE" id="PS50255"/>
    </source>
</evidence>
<accession>A0A7S2ZKS2</accession>
<dbReference type="SUPFAM" id="SSF55856">
    <property type="entry name" value="Cytochrome b5-like heme/steroid binding domain"/>
    <property type="match status" value="1"/>
</dbReference>
<dbReference type="InterPro" id="IPR000572">
    <property type="entry name" value="OxRdtase_Mopterin-bd_dom"/>
</dbReference>
<dbReference type="SUPFAM" id="SSF81296">
    <property type="entry name" value="E set domains"/>
    <property type="match status" value="1"/>
</dbReference>
<dbReference type="SUPFAM" id="SSF52343">
    <property type="entry name" value="Ferredoxin reductase-like, C-terminal NADP-linked domain"/>
    <property type="match status" value="1"/>
</dbReference>
<dbReference type="GO" id="GO:0020037">
    <property type="term" value="F:heme binding"/>
    <property type="evidence" value="ECO:0007669"/>
    <property type="project" value="InterPro"/>
</dbReference>
<dbReference type="SMART" id="SM01117">
    <property type="entry name" value="Cyt-b5"/>
    <property type="match status" value="1"/>
</dbReference>
<sequence length="865" mass="96837">MGNVAEPHMQLPLTVTKGASIMLGDLYTVPSSAEESKANVMKALKGAELTGGLGCQHVTTEIDDKDAKTPDLWVSRHPAQIRLTGKHPFNAEPPIKLLLDQGFFTPPSVHYIRNHGKATKDISWETHKLKINGLVDQELEISMDELASLPSVTLPVTLVCAGNRRKEQNMTKQTIGFSWGPCAVATHLWTGVRLRDLLLKAGIRMNKARHVCFVGVEDEGLPNGTYGTSIDLATAMDPFGEVIIAYEQNGMRLTTDHGFPVRVIIPGWIGGRMVKWLEYITVQDEPSDNFYHFFDNRIMPPHVDAELAKKEGWWYKPEYLFNQLNINSAIGSPDHDEILELTKPSDYTMRGYAYSGGGRKITRVEVSFDGGKIWELCDVTYPEEEYSHTPQFGKYYCWCFWTLKVNTSKFLECGMGYGELCCRAWDEANNAQPATLTWNLMGMGNNPHFRVKIHPETTENGFSLRFEHPTVAGPTKGGWMDPVDAPPAVVEKKEEKKSETKVKDSSKKYFKWSEIRKHDNDDSAWIVVHDKVYDCTPFLKDHPGGSASITMNSGADATDEFDAIHSTKAKEMLADYYIGELDEGEDNVDEATEKKEVVEATELVALNPKKRIDFALVQKDVINRNTRRFRFALQSKDHVLGLPVGYHMLVSGMVNGKLTMRAYTPTSSNDEVGYFDLVVKVYFANEHPKFPEGGILSQHLDSLKLGDTIGVKGPLGHFEYKGNGNIVVHGKEMTKTKLGFICGGTGLTPAYQVIKAILKDKTDKTEVSLLFANVTPSDILLREELDQLAKDHENFHLWYTVDRTENGEKWDYSTGFIDEEMIKKAMPAPGDDTYMGMCGPPPMIKSACLPNLEKIGFPADSYAQF</sequence>
<evidence type="ECO:0000256" key="10">
    <source>
        <dbReference type="ARBA" id="ARBA00022827"/>
    </source>
</evidence>
<dbReference type="PRINTS" id="PR00406">
    <property type="entry name" value="CYTB5RDTASE"/>
</dbReference>
<dbReference type="PRINTS" id="PR00407">
    <property type="entry name" value="EUMOPTERIN"/>
</dbReference>
<keyword evidence="10" id="KW-0274">FAD</keyword>
<keyword evidence="14" id="KW-1015">Disulfide bond</keyword>
<dbReference type="FunFam" id="3.40.50.80:FF:000025">
    <property type="entry name" value="Nitrate reductase [NADH]"/>
    <property type="match status" value="1"/>
</dbReference>
<keyword evidence="7" id="KW-0349">Heme</keyword>
<evidence type="ECO:0000256" key="2">
    <source>
        <dbReference type="ARBA" id="ARBA00001974"/>
    </source>
</evidence>
<dbReference type="InterPro" id="IPR018506">
    <property type="entry name" value="Cyt_B5_heme-BS"/>
</dbReference>
<dbReference type="InterPro" id="IPR008335">
    <property type="entry name" value="Mopterin_OxRdtase_euk"/>
</dbReference>
<dbReference type="Pfam" id="PF03404">
    <property type="entry name" value="Mo-co_dimer"/>
    <property type="match status" value="1"/>
</dbReference>
<dbReference type="InterPro" id="IPR001433">
    <property type="entry name" value="OxRdtase_FAD/NAD-bd"/>
</dbReference>
<comment type="cofactor">
    <cofactor evidence="16">
        <name>Mo-molybdopterin</name>
        <dbReference type="ChEBI" id="CHEBI:71302"/>
    </cofactor>
    <text evidence="16">Binds 1 Mo-molybdopterin (Mo-MPT) cofactor per subunit.</text>
</comment>
<dbReference type="Gene3D" id="2.40.30.10">
    <property type="entry name" value="Translation factors"/>
    <property type="match status" value="1"/>
</dbReference>
<dbReference type="AlphaFoldDB" id="A0A7S2ZKS2"/>
<dbReference type="InterPro" id="IPR017927">
    <property type="entry name" value="FAD-bd_FR_type"/>
</dbReference>
<evidence type="ECO:0000313" key="19">
    <source>
        <dbReference type="EMBL" id="CAE0043356.1"/>
    </source>
</evidence>
<dbReference type="InterPro" id="IPR017938">
    <property type="entry name" value="Riboflavin_synthase-like_b-brl"/>
</dbReference>
<evidence type="ECO:0000256" key="6">
    <source>
        <dbReference type="ARBA" id="ARBA00022505"/>
    </source>
</evidence>
<evidence type="ECO:0000256" key="14">
    <source>
        <dbReference type="ARBA" id="ARBA00023157"/>
    </source>
</evidence>
<dbReference type="PANTHER" id="PTHR19372:SF7">
    <property type="entry name" value="SULFITE OXIDASE, MITOCHONDRIAL"/>
    <property type="match status" value="1"/>
</dbReference>
<reference evidence="19" key="1">
    <citation type="submission" date="2021-01" db="EMBL/GenBank/DDBJ databases">
        <authorList>
            <person name="Corre E."/>
            <person name="Pelletier E."/>
            <person name="Niang G."/>
            <person name="Scheremetjew M."/>
            <person name="Finn R."/>
            <person name="Kale V."/>
            <person name="Holt S."/>
            <person name="Cochrane G."/>
            <person name="Meng A."/>
            <person name="Brown T."/>
            <person name="Cohen L."/>
        </authorList>
    </citation>
    <scope>NUCLEOTIDE SEQUENCE</scope>
    <source>
        <strain evidence="19">CCMP 769</strain>
    </source>
</reference>
<dbReference type="Pfam" id="PF00173">
    <property type="entry name" value="Cyt-b5"/>
    <property type="match status" value="1"/>
</dbReference>
<dbReference type="GO" id="GO:0043546">
    <property type="term" value="F:molybdopterin cofactor binding"/>
    <property type="evidence" value="ECO:0007669"/>
    <property type="project" value="InterPro"/>
</dbReference>
<dbReference type="InterPro" id="IPR022407">
    <property type="entry name" value="OxRdtase_Mopterin_BS"/>
</dbReference>
<dbReference type="InterPro" id="IPR008333">
    <property type="entry name" value="Cbr1-like_FAD-bd_dom"/>
</dbReference>
<comment type="subunit">
    <text evidence="5">Homodimer.</text>
</comment>
<dbReference type="SUPFAM" id="SSF56524">
    <property type="entry name" value="Oxidoreductase molybdopterin-binding domain"/>
    <property type="match status" value="1"/>
</dbReference>
<dbReference type="InterPro" id="IPR012137">
    <property type="entry name" value="Nitr_rd_NADH"/>
</dbReference>
<organism evidence="19">
    <name type="scientific">Rhodosorus marinus</name>
    <dbReference type="NCBI Taxonomy" id="101924"/>
    <lineage>
        <taxon>Eukaryota</taxon>
        <taxon>Rhodophyta</taxon>
        <taxon>Stylonematophyceae</taxon>
        <taxon>Stylonematales</taxon>
        <taxon>Stylonemataceae</taxon>
        <taxon>Rhodosorus</taxon>
    </lineage>
</organism>
<dbReference type="FunFam" id="3.10.120.10:FF:000007">
    <property type="entry name" value="Sulfite oxidase, mitochondrial"/>
    <property type="match status" value="1"/>
</dbReference>
<evidence type="ECO:0000256" key="8">
    <source>
        <dbReference type="ARBA" id="ARBA00022630"/>
    </source>
</evidence>
<feature type="domain" description="FAD-binding FR-type" evidence="18">
    <location>
        <begin position="609"/>
        <end position="721"/>
    </location>
</feature>
<protein>
    <recommendedName>
        <fullName evidence="15">Nitrate reductase</fullName>
    </recommendedName>
</protein>
<comment type="function">
    <text evidence="3 15">Nitrate reductase is a key enzyme involved in the first step of nitrate assimilation in plants, fungi and bacteria.</text>
</comment>
<dbReference type="PRINTS" id="PR00371">
    <property type="entry name" value="FPNCR"/>
</dbReference>
<dbReference type="FunFam" id="3.90.420.10:FF:000003">
    <property type="entry name" value="Nitrate reductase"/>
    <property type="match status" value="1"/>
</dbReference>
<dbReference type="GO" id="GO:0042128">
    <property type="term" value="P:nitrate assimilation"/>
    <property type="evidence" value="ECO:0007669"/>
    <property type="project" value="UniProtKB-KW"/>
</dbReference>
<dbReference type="PROSITE" id="PS00559">
    <property type="entry name" value="MOLYBDOPTERIN_EUK"/>
    <property type="match status" value="1"/>
</dbReference>
<evidence type="ECO:0000256" key="5">
    <source>
        <dbReference type="ARBA" id="ARBA00011738"/>
    </source>
</evidence>
<dbReference type="InterPro" id="IPR036400">
    <property type="entry name" value="Cyt_B5-like_heme/steroid_sf"/>
</dbReference>
<dbReference type="FunFam" id="2.40.30.10:FF:000021">
    <property type="entry name" value="NADH-cytochrome b5 reductase"/>
    <property type="match status" value="1"/>
</dbReference>
<dbReference type="GO" id="GO:0050464">
    <property type="term" value="F:nitrate reductase (NADPH) activity"/>
    <property type="evidence" value="ECO:0007669"/>
    <property type="project" value="InterPro"/>
</dbReference>
<dbReference type="GO" id="GO:0030151">
    <property type="term" value="F:molybdenum ion binding"/>
    <property type="evidence" value="ECO:0007669"/>
    <property type="project" value="InterPro"/>
</dbReference>
<dbReference type="InterPro" id="IPR001709">
    <property type="entry name" value="Flavoprot_Pyr_Nucl_cyt_Rdtase"/>
</dbReference>
<dbReference type="Gene3D" id="3.40.50.80">
    <property type="entry name" value="Nucleotide-binding domain of ferredoxin-NADP reductase (FNR) module"/>
    <property type="match status" value="1"/>
</dbReference>
<keyword evidence="8" id="KW-0285">Flavoprotein</keyword>
<comment type="similarity">
    <text evidence="4 15">Belongs to the nitrate reductase family.</text>
</comment>
<dbReference type="PIRSF" id="PIRSF000233">
    <property type="entry name" value="Nitr_rd_NADH"/>
    <property type="match status" value="1"/>
</dbReference>
<feature type="binding site" evidence="16">
    <location>
        <position position="160"/>
    </location>
    <ligand>
        <name>Mo-molybdopterin</name>
        <dbReference type="ChEBI" id="CHEBI:71302"/>
    </ligand>
    <ligandPart>
        <name>Mo</name>
        <dbReference type="ChEBI" id="CHEBI:28685"/>
    </ligandPart>
</feature>
<keyword evidence="12" id="KW-0408">Iron</keyword>
<dbReference type="SUPFAM" id="SSF63380">
    <property type="entry name" value="Riboflavin synthase domain-like"/>
    <property type="match status" value="1"/>
</dbReference>
<dbReference type="InterPro" id="IPR036374">
    <property type="entry name" value="OxRdtase_Mopterin-bd_sf"/>
</dbReference>
<dbReference type="Pfam" id="PF00174">
    <property type="entry name" value="Oxidored_molyb"/>
    <property type="match status" value="1"/>
</dbReference>
<name>A0A7S2ZKS2_9RHOD</name>
<keyword evidence="6 16" id="KW-0500">Molybdenum</keyword>
<keyword evidence="9 16" id="KW-0479">Metal-binding</keyword>
<keyword evidence="13 15" id="KW-0534">Nitrate assimilation</keyword>
<gene>
    <name evidence="19" type="ORF">RMAR00112_LOCUS11327</name>
</gene>
<dbReference type="Pfam" id="PF00970">
    <property type="entry name" value="FAD_binding_6"/>
    <property type="match status" value="1"/>
</dbReference>
<comment type="cofactor">
    <cofactor evidence="1">
        <name>heme</name>
        <dbReference type="ChEBI" id="CHEBI:30413"/>
    </cofactor>
</comment>
<dbReference type="Gene3D" id="3.90.420.10">
    <property type="entry name" value="Oxidoreductase, molybdopterin-binding domain"/>
    <property type="match status" value="1"/>
</dbReference>
<dbReference type="EMBL" id="HBHW01014585">
    <property type="protein sequence ID" value="CAE0043356.1"/>
    <property type="molecule type" value="Transcribed_RNA"/>
</dbReference>
<dbReference type="PROSITE" id="PS51384">
    <property type="entry name" value="FAD_FR"/>
    <property type="match status" value="1"/>
</dbReference>
<dbReference type="InterPro" id="IPR005066">
    <property type="entry name" value="MoCF_OxRdtse_dimer"/>
</dbReference>
<comment type="cofactor">
    <cofactor evidence="2">
        <name>FAD</name>
        <dbReference type="ChEBI" id="CHEBI:57692"/>
    </cofactor>
</comment>
<dbReference type="GO" id="GO:0006809">
    <property type="term" value="P:nitric oxide biosynthetic process"/>
    <property type="evidence" value="ECO:0007669"/>
    <property type="project" value="InterPro"/>
</dbReference>
<proteinExistence type="inferred from homology"/>
<dbReference type="PANTHER" id="PTHR19372">
    <property type="entry name" value="SULFITE REDUCTASE"/>
    <property type="match status" value="1"/>
</dbReference>
<evidence type="ECO:0000256" key="7">
    <source>
        <dbReference type="ARBA" id="ARBA00022617"/>
    </source>
</evidence>
<dbReference type="Pfam" id="PF00175">
    <property type="entry name" value="NAD_binding_1"/>
    <property type="match status" value="1"/>
</dbReference>
<dbReference type="Gene3D" id="2.60.40.650">
    <property type="match status" value="1"/>
</dbReference>
<dbReference type="Gene3D" id="3.10.120.10">
    <property type="entry name" value="Cytochrome b5-like heme/steroid binding domain"/>
    <property type="match status" value="1"/>
</dbReference>
<evidence type="ECO:0000256" key="4">
    <source>
        <dbReference type="ARBA" id="ARBA00006253"/>
    </source>
</evidence>
<dbReference type="PROSITE" id="PS50255">
    <property type="entry name" value="CYTOCHROME_B5_2"/>
    <property type="match status" value="1"/>
</dbReference>